<dbReference type="PANTHER" id="PTHR30086:SF19">
    <property type="entry name" value="THREONINE EFFLUX PROTEIN"/>
    <property type="match status" value="1"/>
</dbReference>
<feature type="transmembrane region" description="Helical" evidence="6">
    <location>
        <begin position="149"/>
        <end position="171"/>
    </location>
</feature>
<comment type="subcellular location">
    <subcellularLocation>
        <location evidence="1">Cell membrane</location>
        <topology evidence="1">Multi-pass membrane protein</topology>
    </subcellularLocation>
</comment>
<evidence type="ECO:0000313" key="8">
    <source>
        <dbReference type="Proteomes" id="UP001597327"/>
    </source>
</evidence>
<feature type="transmembrane region" description="Helical" evidence="6">
    <location>
        <begin position="75"/>
        <end position="96"/>
    </location>
</feature>
<evidence type="ECO:0000256" key="3">
    <source>
        <dbReference type="ARBA" id="ARBA00022692"/>
    </source>
</evidence>
<evidence type="ECO:0000256" key="2">
    <source>
        <dbReference type="ARBA" id="ARBA00022475"/>
    </source>
</evidence>
<evidence type="ECO:0000256" key="5">
    <source>
        <dbReference type="ARBA" id="ARBA00023136"/>
    </source>
</evidence>
<comment type="caution">
    <text evidence="7">The sequence shown here is derived from an EMBL/GenBank/DDBJ whole genome shotgun (WGS) entry which is preliminary data.</text>
</comment>
<keyword evidence="2" id="KW-1003">Cell membrane</keyword>
<dbReference type="Proteomes" id="UP001597327">
    <property type="component" value="Unassembled WGS sequence"/>
</dbReference>
<feature type="transmembrane region" description="Helical" evidence="6">
    <location>
        <begin position="42"/>
        <end position="68"/>
    </location>
</feature>
<reference evidence="8" key="1">
    <citation type="journal article" date="2019" name="Int. J. Syst. Evol. Microbiol.">
        <title>The Global Catalogue of Microorganisms (GCM) 10K type strain sequencing project: providing services to taxonomists for standard genome sequencing and annotation.</title>
        <authorList>
            <consortium name="The Broad Institute Genomics Platform"/>
            <consortium name="The Broad Institute Genome Sequencing Center for Infectious Disease"/>
            <person name="Wu L."/>
            <person name="Ma J."/>
        </authorList>
    </citation>
    <scope>NUCLEOTIDE SEQUENCE [LARGE SCALE GENOMIC DNA]</scope>
    <source>
        <strain evidence="8">JCM 3369</strain>
    </source>
</reference>
<dbReference type="EMBL" id="JBHUFA010000003">
    <property type="protein sequence ID" value="MFD1695993.1"/>
    <property type="molecule type" value="Genomic_DNA"/>
</dbReference>
<evidence type="ECO:0000256" key="1">
    <source>
        <dbReference type="ARBA" id="ARBA00004651"/>
    </source>
</evidence>
<protein>
    <submittedName>
        <fullName evidence="7">LysE family translocator</fullName>
    </submittedName>
</protein>
<keyword evidence="4 6" id="KW-1133">Transmembrane helix</keyword>
<evidence type="ECO:0000256" key="6">
    <source>
        <dbReference type="SAM" id="Phobius"/>
    </source>
</evidence>
<dbReference type="RefSeq" id="WP_149894047.1">
    <property type="nucleotide sequence ID" value="NZ_JBHUFA010000003.1"/>
</dbReference>
<accession>A0ABW4JZ64</accession>
<keyword evidence="3 6" id="KW-0812">Transmembrane</keyword>
<dbReference type="Pfam" id="PF01810">
    <property type="entry name" value="LysE"/>
    <property type="match status" value="1"/>
</dbReference>
<sequence>MLTDMNLPLILLAFFLAAGSPGPATMAVAGTSMASGRKMGMTLALGVFCGSLTWSFSAAFGLAAIMMAHAWIFEILRYVGAAYLLYLAFVSGRAAFLSSGVGLSPVVITAPAKAFRKGLALHLTNPKAILFYGSVYSVGLPPETTPVQLAVVMGSLAFCSFTVFLGYGYLFSIDRVRRGYAKTARVFNGLFAMLFGFVGVRLLTARLV</sequence>
<dbReference type="PANTHER" id="PTHR30086">
    <property type="entry name" value="ARGININE EXPORTER PROTEIN ARGO"/>
    <property type="match status" value="1"/>
</dbReference>
<name>A0ABW4JZ64_9HYPH</name>
<evidence type="ECO:0000313" key="7">
    <source>
        <dbReference type="EMBL" id="MFD1695993.1"/>
    </source>
</evidence>
<feature type="transmembrane region" description="Helical" evidence="6">
    <location>
        <begin position="183"/>
        <end position="203"/>
    </location>
</feature>
<evidence type="ECO:0000256" key="4">
    <source>
        <dbReference type="ARBA" id="ARBA00022989"/>
    </source>
</evidence>
<organism evidence="7 8">
    <name type="scientific">Roseibium aestuarii</name>
    <dbReference type="NCBI Taxonomy" id="2600299"/>
    <lineage>
        <taxon>Bacteria</taxon>
        <taxon>Pseudomonadati</taxon>
        <taxon>Pseudomonadota</taxon>
        <taxon>Alphaproteobacteria</taxon>
        <taxon>Hyphomicrobiales</taxon>
        <taxon>Stappiaceae</taxon>
        <taxon>Roseibium</taxon>
    </lineage>
</organism>
<gene>
    <name evidence="7" type="ORF">ACFSC7_10740</name>
</gene>
<proteinExistence type="predicted"/>
<keyword evidence="5 6" id="KW-0472">Membrane</keyword>
<dbReference type="InterPro" id="IPR001123">
    <property type="entry name" value="LeuE-type"/>
</dbReference>
<keyword evidence="8" id="KW-1185">Reference proteome</keyword>